<feature type="region of interest" description="Disordered" evidence="1">
    <location>
        <begin position="1"/>
        <end position="45"/>
    </location>
</feature>
<proteinExistence type="predicted"/>
<reference evidence="2" key="1">
    <citation type="submission" date="2021-02" db="EMBL/GenBank/DDBJ databases">
        <authorList>
            <person name="Dougan E. K."/>
            <person name="Rhodes N."/>
            <person name="Thang M."/>
            <person name="Chan C."/>
        </authorList>
    </citation>
    <scope>NUCLEOTIDE SEQUENCE</scope>
</reference>
<comment type="caution">
    <text evidence="2">The sequence shown here is derived from an EMBL/GenBank/DDBJ whole genome shotgun (WGS) entry which is preliminary data.</text>
</comment>
<evidence type="ECO:0000256" key="1">
    <source>
        <dbReference type="SAM" id="MobiDB-lite"/>
    </source>
</evidence>
<dbReference type="AlphaFoldDB" id="A0A813DS21"/>
<dbReference type="EMBL" id="CAJNNV010004023">
    <property type="protein sequence ID" value="CAE8590017.1"/>
    <property type="molecule type" value="Genomic_DNA"/>
</dbReference>
<feature type="region of interest" description="Disordered" evidence="1">
    <location>
        <begin position="97"/>
        <end position="141"/>
    </location>
</feature>
<sequence length="141" mass="15279">MFSDGALETGQSAHSSEPPNAANPPALHCHPSGSGNTGGHHRHDGGALVFERCNTNSFARRLRRRRCSYNAGIQAGIRVWIGAPGLQLVQDNNMSGAHGYEVGHQKARDEMKEEEKKLDEEGKVDSVAMTTTTTVAQEKKK</sequence>
<dbReference type="Proteomes" id="UP000654075">
    <property type="component" value="Unassembled WGS sequence"/>
</dbReference>
<gene>
    <name evidence="2" type="ORF">PGLA1383_LOCUS8744</name>
</gene>
<feature type="compositionally biased region" description="Basic and acidic residues" evidence="1">
    <location>
        <begin position="101"/>
        <end position="124"/>
    </location>
</feature>
<evidence type="ECO:0000313" key="2">
    <source>
        <dbReference type="EMBL" id="CAE8590017.1"/>
    </source>
</evidence>
<organism evidence="2 3">
    <name type="scientific">Polarella glacialis</name>
    <name type="common">Dinoflagellate</name>
    <dbReference type="NCBI Taxonomy" id="89957"/>
    <lineage>
        <taxon>Eukaryota</taxon>
        <taxon>Sar</taxon>
        <taxon>Alveolata</taxon>
        <taxon>Dinophyceae</taxon>
        <taxon>Suessiales</taxon>
        <taxon>Suessiaceae</taxon>
        <taxon>Polarella</taxon>
    </lineage>
</organism>
<name>A0A813DS21_POLGL</name>
<evidence type="ECO:0000313" key="3">
    <source>
        <dbReference type="Proteomes" id="UP000654075"/>
    </source>
</evidence>
<protein>
    <submittedName>
        <fullName evidence="2">Uncharacterized protein</fullName>
    </submittedName>
</protein>
<accession>A0A813DS21</accession>
<keyword evidence="3" id="KW-1185">Reference proteome</keyword>
<feature type="compositionally biased region" description="Polar residues" evidence="1">
    <location>
        <begin position="128"/>
        <end position="141"/>
    </location>
</feature>